<protein>
    <recommendedName>
        <fullName evidence="3">C_GCAxxG_C_C family protein</fullName>
    </recommendedName>
</protein>
<comment type="caution">
    <text evidence="1">The sequence shown here is derived from an EMBL/GenBank/DDBJ whole genome shotgun (WGS) entry which is preliminary data.</text>
</comment>
<name>A0A084JGA1_9CLOT</name>
<keyword evidence="2" id="KW-1185">Reference proteome</keyword>
<dbReference type="EMBL" id="JPMD01000006">
    <property type="protein sequence ID" value="KEZ87985.1"/>
    <property type="molecule type" value="Genomic_DNA"/>
</dbReference>
<accession>A0A084JGA1</accession>
<dbReference type="Pfam" id="PF09719">
    <property type="entry name" value="C_GCAxxG_C_C"/>
    <property type="match status" value="1"/>
</dbReference>
<dbReference type="STRING" id="318464.IO99_03930"/>
<dbReference type="InterPro" id="IPR010181">
    <property type="entry name" value="CGCAxxGCC_motif"/>
</dbReference>
<gene>
    <name evidence="1" type="ORF">IO99_03930</name>
</gene>
<proteinExistence type="predicted"/>
<dbReference type="NCBIfam" id="TIGR01909">
    <property type="entry name" value="C_GCAxxG_C_C"/>
    <property type="match status" value="1"/>
</dbReference>
<evidence type="ECO:0008006" key="3">
    <source>
        <dbReference type="Google" id="ProtNLM"/>
    </source>
</evidence>
<evidence type="ECO:0000313" key="2">
    <source>
        <dbReference type="Proteomes" id="UP000028542"/>
    </source>
</evidence>
<dbReference type="eggNOG" id="COG2221">
    <property type="taxonomic scope" value="Bacteria"/>
</dbReference>
<reference evidence="1 2" key="1">
    <citation type="submission" date="2014-07" db="EMBL/GenBank/DDBJ databases">
        <title>Draft genome of Clostridium sulfidigenes 113A isolated from sediments associated with methane hydrate from Krishna Godavari basin.</title>
        <authorList>
            <person name="Honkalas V.S."/>
            <person name="Dabir A.P."/>
            <person name="Arora P."/>
            <person name="Dhakephalkar P.K."/>
        </authorList>
    </citation>
    <scope>NUCLEOTIDE SEQUENCE [LARGE SCALE GENOMIC DNA]</scope>
    <source>
        <strain evidence="1 2">113A</strain>
    </source>
</reference>
<dbReference type="AlphaFoldDB" id="A0A084JGA1"/>
<sequence>MLLDVVKKYYGEEYDLNCAETMLYAANEEYGLNLSKETFKTMAAFGGGMGVESTCGVITGAISVLGILFTKERAHESDYVKTLTQEFIENFNKECNSLNCDKLKELYRNDEVRCLNIVEKGAVILDNIVTRERNKQ</sequence>
<evidence type="ECO:0000313" key="1">
    <source>
        <dbReference type="EMBL" id="KEZ87985.1"/>
    </source>
</evidence>
<organism evidence="1 2">
    <name type="scientific">Clostridium sulfidigenes</name>
    <dbReference type="NCBI Taxonomy" id="318464"/>
    <lineage>
        <taxon>Bacteria</taxon>
        <taxon>Bacillati</taxon>
        <taxon>Bacillota</taxon>
        <taxon>Clostridia</taxon>
        <taxon>Eubacteriales</taxon>
        <taxon>Clostridiaceae</taxon>
        <taxon>Clostridium</taxon>
    </lineage>
</organism>
<dbReference type="RefSeq" id="WP_035130482.1">
    <property type="nucleotide sequence ID" value="NZ_JBQHQR010000002.1"/>
</dbReference>
<dbReference type="Proteomes" id="UP000028542">
    <property type="component" value="Unassembled WGS sequence"/>
</dbReference>